<name>A0A9E2KBR5_9FIRM</name>
<sequence length="178" mass="20948">DFTYNKQLRQEESIKRLETHIPYLEVLKVYNEELGAYLGVKEVLSDREKACVKHLWFNLDKGLEDFKLGFKKAAESSFLCGRLEGKHFKASLAWILKEKHFKRILAGGYDDFEPSKDRENKGIGQMNQKVVWFNQMASHEDWNFEEIERLEQLYIDRKLAQMASNRGAGEEKWANIEI</sequence>
<gene>
    <name evidence="1" type="ORF">H9872_04995</name>
</gene>
<protein>
    <submittedName>
        <fullName evidence="1">Uncharacterized protein</fullName>
    </submittedName>
</protein>
<accession>A0A9E2KBR5</accession>
<reference evidence="1" key="1">
    <citation type="journal article" date="2021" name="PeerJ">
        <title>Extensive microbial diversity within the chicken gut microbiome revealed by metagenomics and culture.</title>
        <authorList>
            <person name="Gilroy R."/>
            <person name="Ravi A."/>
            <person name="Getino M."/>
            <person name="Pursley I."/>
            <person name="Horton D.L."/>
            <person name="Alikhan N.F."/>
            <person name="Baker D."/>
            <person name="Gharbi K."/>
            <person name="Hall N."/>
            <person name="Watson M."/>
            <person name="Adriaenssens E.M."/>
            <person name="Foster-Nyarko E."/>
            <person name="Jarju S."/>
            <person name="Secka A."/>
            <person name="Antonio M."/>
            <person name="Oren A."/>
            <person name="Chaudhuri R.R."/>
            <person name="La Ragione R."/>
            <person name="Hildebrand F."/>
            <person name="Pallen M.J."/>
        </authorList>
    </citation>
    <scope>NUCLEOTIDE SEQUENCE</scope>
    <source>
        <strain evidence="1">B5-657</strain>
    </source>
</reference>
<dbReference type="AlphaFoldDB" id="A0A9E2KBR5"/>
<dbReference type="EMBL" id="JAHLFQ010000109">
    <property type="protein sequence ID" value="MBU3804098.1"/>
    <property type="molecule type" value="Genomic_DNA"/>
</dbReference>
<evidence type="ECO:0000313" key="2">
    <source>
        <dbReference type="Proteomes" id="UP000824229"/>
    </source>
</evidence>
<reference evidence="1" key="2">
    <citation type="submission" date="2021-04" db="EMBL/GenBank/DDBJ databases">
        <authorList>
            <person name="Gilroy R."/>
        </authorList>
    </citation>
    <scope>NUCLEOTIDE SEQUENCE</scope>
    <source>
        <strain evidence="1">B5-657</strain>
    </source>
</reference>
<proteinExistence type="predicted"/>
<dbReference type="Proteomes" id="UP000824229">
    <property type="component" value="Unassembled WGS sequence"/>
</dbReference>
<evidence type="ECO:0000313" key="1">
    <source>
        <dbReference type="EMBL" id="MBU3804098.1"/>
    </source>
</evidence>
<comment type="caution">
    <text evidence="1">The sequence shown here is derived from an EMBL/GenBank/DDBJ whole genome shotgun (WGS) entry which is preliminary data.</text>
</comment>
<organism evidence="1 2">
    <name type="scientific">Candidatus Cellulosilyticum pullistercoris</name>
    <dbReference type="NCBI Taxonomy" id="2838521"/>
    <lineage>
        <taxon>Bacteria</taxon>
        <taxon>Bacillati</taxon>
        <taxon>Bacillota</taxon>
        <taxon>Clostridia</taxon>
        <taxon>Lachnospirales</taxon>
        <taxon>Cellulosilyticaceae</taxon>
        <taxon>Cellulosilyticum</taxon>
    </lineage>
</organism>
<feature type="non-terminal residue" evidence="1">
    <location>
        <position position="1"/>
    </location>
</feature>